<keyword evidence="11" id="KW-0675">Receptor</keyword>
<gene>
    <name evidence="11" type="ORF">FRX31_027483</name>
</gene>
<keyword evidence="3" id="KW-0808">Transferase</keyword>
<dbReference type="PANTHER" id="PTHR48005">
    <property type="entry name" value="LEUCINE RICH REPEAT KINASE 2"/>
    <property type="match status" value="1"/>
</dbReference>
<dbReference type="EMBL" id="JABWDY010034132">
    <property type="protein sequence ID" value="KAF5182930.1"/>
    <property type="molecule type" value="Genomic_DNA"/>
</dbReference>
<evidence type="ECO:0000256" key="3">
    <source>
        <dbReference type="ARBA" id="ARBA00022679"/>
    </source>
</evidence>
<dbReference type="EC" id="2.7.11.1" evidence="1"/>
<evidence type="ECO:0000313" key="11">
    <source>
        <dbReference type="EMBL" id="KAF5182930.1"/>
    </source>
</evidence>
<keyword evidence="4 9" id="KW-0547">Nucleotide-binding</keyword>
<dbReference type="PROSITE" id="PS50011">
    <property type="entry name" value="PROTEIN_KINASE_DOM"/>
    <property type="match status" value="1"/>
</dbReference>
<evidence type="ECO:0000256" key="9">
    <source>
        <dbReference type="PROSITE-ProRule" id="PRU10141"/>
    </source>
</evidence>
<accession>A0A7J6VFD8</accession>
<protein>
    <recommendedName>
        <fullName evidence="1">non-specific serine/threonine protein kinase</fullName>
        <ecNumber evidence="1">2.7.11.1</ecNumber>
    </recommendedName>
</protein>
<proteinExistence type="predicted"/>
<dbReference type="Proteomes" id="UP000554482">
    <property type="component" value="Unassembled WGS sequence"/>
</dbReference>
<feature type="binding site" evidence="9">
    <location>
        <position position="72"/>
    </location>
    <ligand>
        <name>ATP</name>
        <dbReference type="ChEBI" id="CHEBI:30616"/>
    </ligand>
</feature>
<dbReference type="InterPro" id="IPR017441">
    <property type="entry name" value="Protein_kinase_ATP_BS"/>
</dbReference>
<feature type="domain" description="Protein kinase" evidence="10">
    <location>
        <begin position="44"/>
        <end position="192"/>
    </location>
</feature>
<evidence type="ECO:0000256" key="1">
    <source>
        <dbReference type="ARBA" id="ARBA00012513"/>
    </source>
</evidence>
<dbReference type="AlphaFoldDB" id="A0A7J6VFD8"/>
<dbReference type="InterPro" id="IPR011009">
    <property type="entry name" value="Kinase-like_dom_sf"/>
</dbReference>
<evidence type="ECO:0000256" key="7">
    <source>
        <dbReference type="ARBA" id="ARBA00047899"/>
    </source>
</evidence>
<dbReference type="SUPFAM" id="SSF56112">
    <property type="entry name" value="Protein kinase-like (PK-like)"/>
    <property type="match status" value="2"/>
</dbReference>
<dbReference type="GO" id="GO:0004674">
    <property type="term" value="F:protein serine/threonine kinase activity"/>
    <property type="evidence" value="ECO:0007669"/>
    <property type="project" value="UniProtKB-KW"/>
</dbReference>
<evidence type="ECO:0000256" key="8">
    <source>
        <dbReference type="ARBA" id="ARBA00048679"/>
    </source>
</evidence>
<reference evidence="11 12" key="1">
    <citation type="submission" date="2020-06" db="EMBL/GenBank/DDBJ databases">
        <title>Transcriptomic and genomic resources for Thalictrum thalictroides and T. hernandezii: Facilitating candidate gene discovery in an emerging model plant lineage.</title>
        <authorList>
            <person name="Arias T."/>
            <person name="Riano-Pachon D.M."/>
            <person name="Di Stilio V.S."/>
        </authorList>
    </citation>
    <scope>NUCLEOTIDE SEQUENCE [LARGE SCALE GENOMIC DNA]</scope>
    <source>
        <strain evidence="12">cv. WT478/WT964</strain>
        <tissue evidence="11">Leaves</tissue>
    </source>
</reference>
<dbReference type="PANTHER" id="PTHR48005:SF44">
    <property type="entry name" value="MDIS1-INTERACTING RECEPTOR LIKE KINASE 2-LIKE ISOFORM X1"/>
    <property type="match status" value="1"/>
</dbReference>
<comment type="catalytic activity">
    <reaction evidence="7">
        <text>L-threonyl-[protein] + ATP = O-phospho-L-threonyl-[protein] + ADP + H(+)</text>
        <dbReference type="Rhea" id="RHEA:46608"/>
        <dbReference type="Rhea" id="RHEA-COMP:11060"/>
        <dbReference type="Rhea" id="RHEA-COMP:11605"/>
        <dbReference type="ChEBI" id="CHEBI:15378"/>
        <dbReference type="ChEBI" id="CHEBI:30013"/>
        <dbReference type="ChEBI" id="CHEBI:30616"/>
        <dbReference type="ChEBI" id="CHEBI:61977"/>
        <dbReference type="ChEBI" id="CHEBI:456216"/>
        <dbReference type="EC" id="2.7.11.1"/>
    </reaction>
</comment>
<name>A0A7J6VFD8_THATH</name>
<organism evidence="11 12">
    <name type="scientific">Thalictrum thalictroides</name>
    <name type="common">Rue-anemone</name>
    <name type="synonym">Anemone thalictroides</name>
    <dbReference type="NCBI Taxonomy" id="46969"/>
    <lineage>
        <taxon>Eukaryota</taxon>
        <taxon>Viridiplantae</taxon>
        <taxon>Streptophyta</taxon>
        <taxon>Embryophyta</taxon>
        <taxon>Tracheophyta</taxon>
        <taxon>Spermatophyta</taxon>
        <taxon>Magnoliopsida</taxon>
        <taxon>Ranunculales</taxon>
        <taxon>Ranunculaceae</taxon>
        <taxon>Thalictroideae</taxon>
        <taxon>Thalictrum</taxon>
    </lineage>
</organism>
<dbReference type="InterPro" id="IPR051420">
    <property type="entry name" value="Ser_Thr_Kinases_DiverseReg"/>
</dbReference>
<dbReference type="OrthoDB" id="676979at2759"/>
<evidence type="ECO:0000256" key="4">
    <source>
        <dbReference type="ARBA" id="ARBA00022741"/>
    </source>
</evidence>
<keyword evidence="2" id="KW-0723">Serine/threonine-protein kinase</keyword>
<keyword evidence="12" id="KW-1185">Reference proteome</keyword>
<evidence type="ECO:0000256" key="2">
    <source>
        <dbReference type="ARBA" id="ARBA00022527"/>
    </source>
</evidence>
<evidence type="ECO:0000256" key="5">
    <source>
        <dbReference type="ARBA" id="ARBA00022777"/>
    </source>
</evidence>
<comment type="caution">
    <text evidence="11">The sequence shown here is derived from an EMBL/GenBank/DDBJ whole genome shotgun (WGS) entry which is preliminary data.</text>
</comment>
<evidence type="ECO:0000259" key="10">
    <source>
        <dbReference type="PROSITE" id="PS50011"/>
    </source>
</evidence>
<sequence>MSRKTRQTDEEMKYILEHDDIESMMWEKDGTFRFSDIVKATDDFNEKYCIGRGGFGCVYEAELSTGHTVAVKRLNMSDSSGDIPQLNHRKLAYTMKVIEKCDVFSFGVVALEVMMGKHPGELISLLLSSSSDEGKYLLDQRLLPSTGQLAAEIVSAVTLALACTRTNSELRPTMRFVAQELSAAPTLTYLSN</sequence>
<dbReference type="PROSITE" id="PS00107">
    <property type="entry name" value="PROTEIN_KINASE_ATP"/>
    <property type="match status" value="1"/>
</dbReference>
<dbReference type="InterPro" id="IPR000719">
    <property type="entry name" value="Prot_kinase_dom"/>
</dbReference>
<evidence type="ECO:0000256" key="6">
    <source>
        <dbReference type="ARBA" id="ARBA00022840"/>
    </source>
</evidence>
<evidence type="ECO:0000313" key="12">
    <source>
        <dbReference type="Proteomes" id="UP000554482"/>
    </source>
</evidence>
<keyword evidence="6 9" id="KW-0067">ATP-binding</keyword>
<dbReference type="GO" id="GO:0005524">
    <property type="term" value="F:ATP binding"/>
    <property type="evidence" value="ECO:0007669"/>
    <property type="project" value="UniProtKB-UniRule"/>
</dbReference>
<keyword evidence="5 11" id="KW-0418">Kinase</keyword>
<dbReference type="Gene3D" id="1.10.510.10">
    <property type="entry name" value="Transferase(Phosphotransferase) domain 1"/>
    <property type="match status" value="2"/>
</dbReference>
<comment type="catalytic activity">
    <reaction evidence="8">
        <text>L-seryl-[protein] + ATP = O-phospho-L-seryl-[protein] + ADP + H(+)</text>
        <dbReference type="Rhea" id="RHEA:17989"/>
        <dbReference type="Rhea" id="RHEA-COMP:9863"/>
        <dbReference type="Rhea" id="RHEA-COMP:11604"/>
        <dbReference type="ChEBI" id="CHEBI:15378"/>
        <dbReference type="ChEBI" id="CHEBI:29999"/>
        <dbReference type="ChEBI" id="CHEBI:30616"/>
        <dbReference type="ChEBI" id="CHEBI:83421"/>
        <dbReference type="ChEBI" id="CHEBI:456216"/>
        <dbReference type="EC" id="2.7.11.1"/>
    </reaction>
</comment>